<dbReference type="Proteomes" id="UP000239549">
    <property type="component" value="Unassembled WGS sequence"/>
</dbReference>
<dbReference type="AlphaFoldDB" id="A0A2L2XLL0"/>
<keyword evidence="2" id="KW-1185">Reference proteome</keyword>
<evidence type="ECO:0000313" key="2">
    <source>
        <dbReference type="Proteomes" id="UP000239549"/>
    </source>
</evidence>
<dbReference type="EMBL" id="BFAV01000157">
    <property type="protein sequence ID" value="GBF35186.1"/>
    <property type="molecule type" value="Genomic_DNA"/>
</dbReference>
<comment type="caution">
    <text evidence="1">The sequence shown here is derived from an EMBL/GenBank/DDBJ whole genome shotgun (WGS) entry which is preliminary data.</text>
</comment>
<organism evidence="1 2">
    <name type="scientific">Desulfocucumis palustris</name>
    <dbReference type="NCBI Taxonomy" id="1898651"/>
    <lineage>
        <taxon>Bacteria</taxon>
        <taxon>Bacillati</taxon>
        <taxon>Bacillota</taxon>
        <taxon>Clostridia</taxon>
        <taxon>Eubacteriales</taxon>
        <taxon>Desulfocucumaceae</taxon>
        <taxon>Desulfocucumis</taxon>
    </lineage>
</organism>
<protein>
    <submittedName>
        <fullName evidence="1">Uncharacterized protein</fullName>
    </submittedName>
</protein>
<proteinExistence type="predicted"/>
<accession>A0A2L2XLL0</accession>
<reference evidence="2" key="1">
    <citation type="submission" date="2018-02" db="EMBL/GenBank/DDBJ databases">
        <title>Genome sequence of Desulfocucumis palustris strain NAW-5.</title>
        <authorList>
            <person name="Watanabe M."/>
            <person name="Kojima H."/>
            <person name="Fukui M."/>
        </authorList>
    </citation>
    <scope>NUCLEOTIDE SEQUENCE [LARGE SCALE GENOMIC DNA]</scope>
    <source>
        <strain evidence="2">NAW-5</strain>
    </source>
</reference>
<evidence type="ECO:0000313" key="1">
    <source>
        <dbReference type="EMBL" id="GBF35186.1"/>
    </source>
</evidence>
<gene>
    <name evidence="1" type="ORF">DCCM_4309</name>
</gene>
<sequence>MLLDIFLKLPGLIALSLTINMLCERMLHRFKQNSGKDANDYEFTVINSLL</sequence>
<name>A0A2L2XLL0_9FIRM</name>